<comment type="caution">
    <text evidence="2">The sequence shown here is derived from an EMBL/GenBank/DDBJ whole genome shotgun (WGS) entry which is preliminary data.</text>
</comment>
<dbReference type="Proteomes" id="UP000651452">
    <property type="component" value="Unassembled WGS sequence"/>
</dbReference>
<gene>
    <name evidence="2" type="ORF">EKO04_005377</name>
</gene>
<feature type="compositionally biased region" description="Basic and acidic residues" evidence="1">
    <location>
        <begin position="198"/>
        <end position="208"/>
    </location>
</feature>
<proteinExistence type="predicted"/>
<evidence type="ECO:0000313" key="3">
    <source>
        <dbReference type="Proteomes" id="UP000651452"/>
    </source>
</evidence>
<dbReference type="AlphaFoldDB" id="A0A8H7J1V5"/>
<feature type="compositionally biased region" description="Gly residues" evidence="1">
    <location>
        <begin position="229"/>
        <end position="305"/>
    </location>
</feature>
<feature type="region of interest" description="Disordered" evidence="1">
    <location>
        <begin position="198"/>
        <end position="305"/>
    </location>
</feature>
<sequence>MIGQYSGSNDQNSSAISLVNGRIFTPGLAIVASPQPNTPMGGDFLHIALDISGDGALPFPPSSNPSASTRFHNITVFLTSTTLDKNLTISNGTSSTPPFSNILEQETGSTVKHVNFEWPLCLVGDGKDAKGSARGAYHISIHQSFRLNGSNFYSIFNLPIEITNSIEEFPGAQQLLTNPRPGPLSANGGRMECGALENKVRTEDELRGSVRNPESQPFGESGKLNVGDTGSGGSGSGGSGSGGSGSGGSSSEGSSSGGSGSGGSGSGGSSSGGSSSGGSGSGGSGSGGTGSGGTSSGGGQIGESSGGLDNGLIGALGAGSVTRVEVVWTTMMAALVAWLHW</sequence>
<accession>A0A8H7J1V5</accession>
<keyword evidence="3" id="KW-1185">Reference proteome</keyword>
<name>A0A8H7J1V5_9PLEO</name>
<evidence type="ECO:0000256" key="1">
    <source>
        <dbReference type="SAM" id="MobiDB-lite"/>
    </source>
</evidence>
<dbReference type="EMBL" id="RZGK01000009">
    <property type="protein sequence ID" value="KAF9696690.1"/>
    <property type="molecule type" value="Genomic_DNA"/>
</dbReference>
<organism evidence="2 3">
    <name type="scientific">Ascochyta lentis</name>
    <dbReference type="NCBI Taxonomy" id="205686"/>
    <lineage>
        <taxon>Eukaryota</taxon>
        <taxon>Fungi</taxon>
        <taxon>Dikarya</taxon>
        <taxon>Ascomycota</taxon>
        <taxon>Pezizomycotina</taxon>
        <taxon>Dothideomycetes</taxon>
        <taxon>Pleosporomycetidae</taxon>
        <taxon>Pleosporales</taxon>
        <taxon>Pleosporineae</taxon>
        <taxon>Didymellaceae</taxon>
        <taxon>Ascochyta</taxon>
    </lineage>
</organism>
<protein>
    <submittedName>
        <fullName evidence="2">Uncharacterized protein</fullName>
    </submittedName>
</protein>
<evidence type="ECO:0000313" key="2">
    <source>
        <dbReference type="EMBL" id="KAF9696690.1"/>
    </source>
</evidence>
<dbReference type="OrthoDB" id="3267335at2759"/>
<reference evidence="2" key="2">
    <citation type="submission" date="2020-09" db="EMBL/GenBank/DDBJ databases">
        <title>Reference genome assembly for Australian Ascochyta lentis isolate Al4.</title>
        <authorList>
            <person name="Lee R.C."/>
            <person name="Farfan-Caceres L.M."/>
            <person name="Debler J.W."/>
            <person name="Williams A.H."/>
            <person name="Henares B.M."/>
        </authorList>
    </citation>
    <scope>NUCLEOTIDE SEQUENCE</scope>
    <source>
        <strain evidence="2">Al4</strain>
    </source>
</reference>
<reference evidence="2" key="1">
    <citation type="submission" date="2018-12" db="EMBL/GenBank/DDBJ databases">
        <authorList>
            <person name="Syme R.A."/>
            <person name="Farfan-Caceres L."/>
            <person name="Lichtenzveig J."/>
        </authorList>
    </citation>
    <scope>NUCLEOTIDE SEQUENCE</scope>
    <source>
        <strain evidence="2">Al4</strain>
    </source>
</reference>